<dbReference type="PANTHER" id="PTHR11559">
    <property type="entry name" value="CARBOXYLESTERASE"/>
    <property type="match status" value="1"/>
</dbReference>
<reference evidence="5 6" key="1">
    <citation type="submission" date="2024-03" db="EMBL/GenBank/DDBJ databases">
        <title>Actinomycetospora sp. OC33-EN08, a novel actinomycete isolated from wild orchid (Aerides multiflora).</title>
        <authorList>
            <person name="Suriyachadkun C."/>
        </authorList>
    </citation>
    <scope>NUCLEOTIDE SEQUENCE [LARGE SCALE GENOMIC DNA]</scope>
    <source>
        <strain evidence="5 6">OC33-EN08</strain>
    </source>
</reference>
<comment type="similarity">
    <text evidence="1 3">Belongs to the type-B carboxylesterase/lipase family.</text>
</comment>
<dbReference type="PRINTS" id="PR00878">
    <property type="entry name" value="CHOLNESTRASE"/>
</dbReference>
<dbReference type="EMBL" id="JBBEGN010000010">
    <property type="protein sequence ID" value="MEJ2870087.1"/>
    <property type="molecule type" value="Genomic_DNA"/>
</dbReference>
<dbReference type="PROSITE" id="PS00941">
    <property type="entry name" value="CARBOXYLESTERASE_B_2"/>
    <property type="match status" value="1"/>
</dbReference>
<dbReference type="InterPro" id="IPR019819">
    <property type="entry name" value="Carboxylesterase_B_CS"/>
</dbReference>
<evidence type="ECO:0000313" key="5">
    <source>
        <dbReference type="EMBL" id="MEJ2870087.1"/>
    </source>
</evidence>
<feature type="domain" description="Carboxylesterase type B" evidence="4">
    <location>
        <begin position="9"/>
        <end position="476"/>
    </location>
</feature>
<dbReference type="InterPro" id="IPR050309">
    <property type="entry name" value="Type-B_Carboxylest/Lipase"/>
</dbReference>
<keyword evidence="2 3" id="KW-0378">Hydrolase</keyword>
<protein>
    <recommendedName>
        <fullName evidence="3">Carboxylic ester hydrolase</fullName>
        <ecNumber evidence="3">3.1.1.-</ecNumber>
    </recommendedName>
</protein>
<evidence type="ECO:0000256" key="1">
    <source>
        <dbReference type="ARBA" id="ARBA00005964"/>
    </source>
</evidence>
<dbReference type="Proteomes" id="UP001385809">
    <property type="component" value="Unassembled WGS sequence"/>
</dbReference>
<proteinExistence type="inferred from homology"/>
<evidence type="ECO:0000256" key="2">
    <source>
        <dbReference type="ARBA" id="ARBA00022801"/>
    </source>
</evidence>
<dbReference type="InterPro" id="IPR029058">
    <property type="entry name" value="AB_hydrolase_fold"/>
</dbReference>
<sequence>MERTRTDVEVVTTAGAVRGRARDGLLSWRGLPYAAAPVGPRRWRAPAPVEPWSGVRDATAFGPVPPQERTGEFLGAGKHTPMDEDCLTLNVLAPAAPSAGPRPVMVWFYGGAFVVGAASATTYRGAGLVRTGDVVYVSVNYRLGALGYLDFSALSTDERPIEANLGLRDQIAALEWVRDNIAAFGGDPDDVTVFGESAGAISVTTLMTVPSARGLFHRAIAQSSAPGVAYSPERAGAWGARYVRELEVVLGRGGDPVDLLDAASTEQLLHAARRFRHVADETPGVLLTAPVVDGDLLPEAPLDAFAAGRSHPVPLVIGTNDTEGRLFELPGLRMDLMLSDQRADAVFAATQPDLREQVLAAYRGTPHRRDLGGDYLFWYPSVQVMEAHSAAGNAVYAYRYDLASPLLRLLGLRATHGAELYAVFGLVEATAVRVMTMLGGRRALRVVSRSLQRDWTTFARTGAPASHWPRYSAEDRLTRIVDAHDRIESDPRRGRRLAWAGYRGYR</sequence>
<dbReference type="SUPFAM" id="SSF53474">
    <property type="entry name" value="alpha/beta-Hydrolases"/>
    <property type="match status" value="1"/>
</dbReference>
<dbReference type="InterPro" id="IPR019826">
    <property type="entry name" value="Carboxylesterase_B_AS"/>
</dbReference>
<dbReference type="RefSeq" id="WP_337696655.1">
    <property type="nucleotide sequence ID" value="NZ_JBBEGN010000010.1"/>
</dbReference>
<comment type="caution">
    <text evidence="5">The sequence shown here is derived from an EMBL/GenBank/DDBJ whole genome shotgun (WGS) entry which is preliminary data.</text>
</comment>
<dbReference type="InterPro" id="IPR000997">
    <property type="entry name" value="Cholinesterase"/>
</dbReference>
<dbReference type="PROSITE" id="PS00122">
    <property type="entry name" value="CARBOXYLESTERASE_B_1"/>
    <property type="match status" value="1"/>
</dbReference>
<organism evidence="5 6">
    <name type="scientific">Actinomycetospora aurantiaca</name>
    <dbReference type="NCBI Taxonomy" id="3129233"/>
    <lineage>
        <taxon>Bacteria</taxon>
        <taxon>Bacillati</taxon>
        <taxon>Actinomycetota</taxon>
        <taxon>Actinomycetes</taxon>
        <taxon>Pseudonocardiales</taxon>
        <taxon>Pseudonocardiaceae</taxon>
        <taxon>Actinomycetospora</taxon>
    </lineage>
</organism>
<dbReference type="Gene3D" id="3.40.50.1820">
    <property type="entry name" value="alpha/beta hydrolase"/>
    <property type="match status" value="1"/>
</dbReference>
<evidence type="ECO:0000313" key="6">
    <source>
        <dbReference type="Proteomes" id="UP001385809"/>
    </source>
</evidence>
<evidence type="ECO:0000259" key="4">
    <source>
        <dbReference type="Pfam" id="PF00135"/>
    </source>
</evidence>
<dbReference type="EC" id="3.1.1.-" evidence="3"/>
<name>A0ABU8MSF3_9PSEU</name>
<gene>
    <name evidence="5" type="ORF">WCD74_20125</name>
</gene>
<dbReference type="InterPro" id="IPR002018">
    <property type="entry name" value="CarbesteraseB"/>
</dbReference>
<evidence type="ECO:0000256" key="3">
    <source>
        <dbReference type="RuleBase" id="RU361235"/>
    </source>
</evidence>
<dbReference type="Pfam" id="PF00135">
    <property type="entry name" value="COesterase"/>
    <property type="match status" value="1"/>
</dbReference>
<keyword evidence="6" id="KW-1185">Reference proteome</keyword>
<accession>A0ABU8MSF3</accession>